<comment type="subcellular location">
    <subcellularLocation>
        <location evidence="1">Membrane</location>
        <topology evidence="1">Single-pass type IV membrane protein</topology>
    </subcellularLocation>
</comment>
<dbReference type="GO" id="GO:0006906">
    <property type="term" value="P:vesicle fusion"/>
    <property type="evidence" value="ECO:0007669"/>
    <property type="project" value="TreeGrafter"/>
</dbReference>
<evidence type="ECO:0000256" key="1">
    <source>
        <dbReference type="ARBA" id="ARBA00004211"/>
    </source>
</evidence>
<dbReference type="InterPro" id="IPR000727">
    <property type="entry name" value="T_SNARE_dom"/>
</dbReference>
<dbReference type="GO" id="GO:0000149">
    <property type="term" value="F:SNARE binding"/>
    <property type="evidence" value="ECO:0007669"/>
    <property type="project" value="TreeGrafter"/>
</dbReference>
<dbReference type="Pfam" id="PF05739">
    <property type="entry name" value="SNARE"/>
    <property type="match status" value="1"/>
</dbReference>
<keyword evidence="4 8" id="KW-1133">Transmembrane helix</keyword>
<dbReference type="Gene3D" id="1.20.5.110">
    <property type="match status" value="1"/>
</dbReference>
<dbReference type="Pfam" id="PF00804">
    <property type="entry name" value="Syntaxin"/>
    <property type="match status" value="1"/>
</dbReference>
<evidence type="ECO:0000313" key="10">
    <source>
        <dbReference type="EMBL" id="CAD8885961.1"/>
    </source>
</evidence>
<dbReference type="PANTHER" id="PTHR19957:SF307">
    <property type="entry name" value="PROTEIN SSO1-RELATED"/>
    <property type="match status" value="1"/>
</dbReference>
<organism evidence="11">
    <name type="scientific">Corethron hystrix</name>
    <dbReference type="NCBI Taxonomy" id="216773"/>
    <lineage>
        <taxon>Eukaryota</taxon>
        <taxon>Sar</taxon>
        <taxon>Stramenopiles</taxon>
        <taxon>Ochrophyta</taxon>
        <taxon>Bacillariophyta</taxon>
        <taxon>Coscinodiscophyceae</taxon>
        <taxon>Corethrophycidae</taxon>
        <taxon>Corethrales</taxon>
        <taxon>Corethraceae</taxon>
        <taxon>Corethron</taxon>
    </lineage>
</organism>
<proteinExistence type="inferred from homology"/>
<dbReference type="GO" id="GO:0005886">
    <property type="term" value="C:plasma membrane"/>
    <property type="evidence" value="ECO:0007669"/>
    <property type="project" value="TreeGrafter"/>
</dbReference>
<dbReference type="GO" id="GO:0005484">
    <property type="term" value="F:SNAP receptor activity"/>
    <property type="evidence" value="ECO:0007669"/>
    <property type="project" value="InterPro"/>
</dbReference>
<dbReference type="InterPro" id="IPR045242">
    <property type="entry name" value="Syntaxin"/>
</dbReference>
<dbReference type="SUPFAM" id="SSF47661">
    <property type="entry name" value="t-snare proteins"/>
    <property type="match status" value="1"/>
</dbReference>
<evidence type="ECO:0000256" key="2">
    <source>
        <dbReference type="ARBA" id="ARBA00009063"/>
    </source>
</evidence>
<dbReference type="GO" id="GO:0048278">
    <property type="term" value="P:vesicle docking"/>
    <property type="evidence" value="ECO:0007669"/>
    <property type="project" value="TreeGrafter"/>
</dbReference>
<comment type="similarity">
    <text evidence="2 6">Belongs to the syntaxin family.</text>
</comment>
<feature type="compositionally biased region" description="Basic and acidic residues" evidence="7">
    <location>
        <begin position="35"/>
        <end position="49"/>
    </location>
</feature>
<dbReference type="GO" id="GO:0006887">
    <property type="term" value="P:exocytosis"/>
    <property type="evidence" value="ECO:0007669"/>
    <property type="project" value="TreeGrafter"/>
</dbReference>
<dbReference type="CDD" id="cd15848">
    <property type="entry name" value="SNARE_syntaxin1-like"/>
    <property type="match status" value="1"/>
</dbReference>
<dbReference type="PROSITE" id="PS50192">
    <property type="entry name" value="T_SNARE"/>
    <property type="match status" value="1"/>
</dbReference>
<evidence type="ECO:0000256" key="7">
    <source>
        <dbReference type="SAM" id="MobiDB-lite"/>
    </source>
</evidence>
<feature type="region of interest" description="Disordered" evidence="7">
    <location>
        <begin position="1"/>
        <end position="62"/>
    </location>
</feature>
<feature type="transmembrane region" description="Helical" evidence="8">
    <location>
        <begin position="310"/>
        <end position="329"/>
    </location>
</feature>
<evidence type="ECO:0000256" key="5">
    <source>
        <dbReference type="ARBA" id="ARBA00023136"/>
    </source>
</evidence>
<dbReference type="SMART" id="SM00397">
    <property type="entry name" value="t_SNARE"/>
    <property type="match status" value="1"/>
</dbReference>
<protein>
    <recommendedName>
        <fullName evidence="9">t-SNARE coiled-coil homology domain-containing protein</fullName>
    </recommendedName>
</protein>
<dbReference type="GO" id="GO:0006886">
    <property type="term" value="P:intracellular protein transport"/>
    <property type="evidence" value="ECO:0007669"/>
    <property type="project" value="InterPro"/>
</dbReference>
<evidence type="ECO:0000259" key="9">
    <source>
        <dbReference type="PROSITE" id="PS50192"/>
    </source>
</evidence>
<dbReference type="InterPro" id="IPR006012">
    <property type="entry name" value="Syntaxin/epimorphin_CS"/>
</dbReference>
<evidence type="ECO:0000256" key="4">
    <source>
        <dbReference type="ARBA" id="ARBA00022989"/>
    </source>
</evidence>
<dbReference type="GO" id="GO:0012505">
    <property type="term" value="C:endomembrane system"/>
    <property type="evidence" value="ECO:0007669"/>
    <property type="project" value="TreeGrafter"/>
</dbReference>
<dbReference type="AlphaFoldDB" id="A0A6U5GBE9"/>
<dbReference type="GO" id="GO:0031201">
    <property type="term" value="C:SNARE complex"/>
    <property type="evidence" value="ECO:0007669"/>
    <property type="project" value="TreeGrafter"/>
</dbReference>
<evidence type="ECO:0000256" key="8">
    <source>
        <dbReference type="SAM" id="Phobius"/>
    </source>
</evidence>
<keyword evidence="5 8" id="KW-0472">Membrane</keyword>
<evidence type="ECO:0000313" key="11">
    <source>
        <dbReference type="EMBL" id="CAD8885962.1"/>
    </source>
</evidence>
<dbReference type="EMBL" id="HBFR01018113">
    <property type="protein sequence ID" value="CAD8885962.1"/>
    <property type="molecule type" value="Transcribed_RNA"/>
</dbReference>
<dbReference type="EMBL" id="HBFR01018112">
    <property type="protein sequence ID" value="CAD8885961.1"/>
    <property type="molecule type" value="Transcribed_RNA"/>
</dbReference>
<dbReference type="InterPro" id="IPR010989">
    <property type="entry name" value="SNARE"/>
</dbReference>
<sequence>MNNRLGDLDVFADKASDDPTPPRLHDTAANPSKKQYHDVESRNWSKEEAGGPYSAENSTDQSEEMRQFFSHVEYLQGAISKIATSTNEITRLNEEAMLATTTSREKELSSELEPLVRGTNGDAKRAKDVLGLLRKDNGHFINSGGNAADLRIRENLVNTLTRKFIAEMKLYQTAQKKYRADIKSKVRRQVQIVKPDATEEQIDAVMRDGANGGGGVEGLYRESILMGVADPIRNAYANVADKYNDVLTLEASVTELHQMFLDFALLVEQQGELLDQIEFQVKSAGDYIDDGNVDIVKAIEKQKSVRKKQCWIILIILIIIAIILVPTLLSSLF</sequence>
<name>A0A6U5GBE9_9STRA</name>
<feature type="domain" description="T-SNARE coiled-coil homology" evidence="9">
    <location>
        <begin position="236"/>
        <end position="298"/>
    </location>
</feature>
<evidence type="ECO:0000256" key="6">
    <source>
        <dbReference type="RuleBase" id="RU003858"/>
    </source>
</evidence>
<dbReference type="SMART" id="SM00503">
    <property type="entry name" value="SynN"/>
    <property type="match status" value="1"/>
</dbReference>
<dbReference type="PROSITE" id="PS00914">
    <property type="entry name" value="SYNTAXIN"/>
    <property type="match status" value="1"/>
</dbReference>
<dbReference type="InterPro" id="IPR006011">
    <property type="entry name" value="Syntaxin_N"/>
</dbReference>
<dbReference type="Gene3D" id="1.20.58.70">
    <property type="match status" value="1"/>
</dbReference>
<gene>
    <name evidence="10" type="ORF">CHYS00102_LOCUS13158</name>
    <name evidence="11" type="ORF">CHYS00102_LOCUS13159</name>
</gene>
<keyword evidence="3 8" id="KW-0812">Transmembrane</keyword>
<evidence type="ECO:0000256" key="3">
    <source>
        <dbReference type="ARBA" id="ARBA00022692"/>
    </source>
</evidence>
<accession>A0A6U5GBE9</accession>
<dbReference type="PANTHER" id="PTHR19957">
    <property type="entry name" value="SYNTAXIN"/>
    <property type="match status" value="1"/>
</dbReference>
<reference evidence="11" key="1">
    <citation type="submission" date="2021-01" db="EMBL/GenBank/DDBJ databases">
        <authorList>
            <person name="Corre E."/>
            <person name="Pelletier E."/>
            <person name="Niang G."/>
            <person name="Scheremetjew M."/>
            <person name="Finn R."/>
            <person name="Kale V."/>
            <person name="Holt S."/>
            <person name="Cochrane G."/>
            <person name="Meng A."/>
            <person name="Brown T."/>
            <person name="Cohen L."/>
        </authorList>
    </citation>
    <scope>NUCLEOTIDE SEQUENCE</scope>
    <source>
        <strain evidence="11">308</strain>
    </source>
</reference>